<reference evidence="2 3" key="1">
    <citation type="submission" date="2019-03" db="EMBL/GenBank/DDBJ databases">
        <title>Single cell metagenomics reveals metabolic interactions within the superorganism composed of flagellate Streblomastix strix and complex community of Bacteroidetes bacteria on its surface.</title>
        <authorList>
            <person name="Treitli S.C."/>
            <person name="Kolisko M."/>
            <person name="Husnik F."/>
            <person name="Keeling P."/>
            <person name="Hampl V."/>
        </authorList>
    </citation>
    <scope>NUCLEOTIDE SEQUENCE [LARGE SCALE GENOMIC DNA]</scope>
    <source>
        <strain evidence="2">ST1C</strain>
    </source>
</reference>
<proteinExistence type="predicted"/>
<name>A0A5J4RRD5_9EUKA</name>
<organism evidence="2 3">
    <name type="scientific">Streblomastix strix</name>
    <dbReference type="NCBI Taxonomy" id="222440"/>
    <lineage>
        <taxon>Eukaryota</taxon>
        <taxon>Metamonada</taxon>
        <taxon>Preaxostyla</taxon>
        <taxon>Oxymonadida</taxon>
        <taxon>Streblomastigidae</taxon>
        <taxon>Streblomastix</taxon>
    </lineage>
</organism>
<dbReference type="AlphaFoldDB" id="A0A5J4RRD5"/>
<dbReference type="Proteomes" id="UP000324800">
    <property type="component" value="Unassembled WGS sequence"/>
</dbReference>
<sequence length="245" mass="28093">RDGTRAIDSTAGDVYTNLDHIAILFRTTDTKTIDIITIPEIQPSGYGIQLYRQPSIIEGLPKFMKNPPTFGLQQTQQSNLLTPPAPSSTGHPSFQSSFQSWNLEQPSQQPTIRPPTLRQQQQNQAREPVYINWIQLDSPATALTRRIAQDLQPLWNKEIPQRTDQSLFTQVDLPELTINTSQQQFNAHRDFQAQRSYTLRYVGLKANGEHHKGFGEGLLNVSIFIQRHAKHEHLTVNDWKAFWRE</sequence>
<feature type="region of interest" description="Disordered" evidence="1">
    <location>
        <begin position="78"/>
        <end position="121"/>
    </location>
</feature>
<protein>
    <submittedName>
        <fullName evidence="2">Uncharacterized protein</fullName>
    </submittedName>
</protein>
<gene>
    <name evidence="2" type="ORF">EZS28_052928</name>
</gene>
<accession>A0A5J4RRD5</accession>
<evidence type="ECO:0000256" key="1">
    <source>
        <dbReference type="SAM" id="MobiDB-lite"/>
    </source>
</evidence>
<comment type="caution">
    <text evidence="2">The sequence shown here is derived from an EMBL/GenBank/DDBJ whole genome shotgun (WGS) entry which is preliminary data.</text>
</comment>
<evidence type="ECO:0000313" key="3">
    <source>
        <dbReference type="Proteomes" id="UP000324800"/>
    </source>
</evidence>
<feature type="non-terminal residue" evidence="2">
    <location>
        <position position="1"/>
    </location>
</feature>
<feature type="non-terminal residue" evidence="2">
    <location>
        <position position="245"/>
    </location>
</feature>
<dbReference type="EMBL" id="SNRW01041714">
    <property type="protein sequence ID" value="KAA6335835.1"/>
    <property type="molecule type" value="Genomic_DNA"/>
</dbReference>
<evidence type="ECO:0000313" key="2">
    <source>
        <dbReference type="EMBL" id="KAA6335835.1"/>
    </source>
</evidence>